<dbReference type="Proteomes" id="UP000650605">
    <property type="component" value="Unassembled WGS sequence"/>
</dbReference>
<gene>
    <name evidence="1" type="ORF">JDW19_09240</name>
</gene>
<protein>
    <submittedName>
        <fullName evidence="1">Uncharacterized protein</fullName>
    </submittedName>
</protein>
<dbReference type="AlphaFoldDB" id="A0A8I1IRS2"/>
<evidence type="ECO:0000313" key="2">
    <source>
        <dbReference type="Proteomes" id="UP000650605"/>
    </source>
</evidence>
<dbReference type="SUPFAM" id="SSF52266">
    <property type="entry name" value="SGNH hydrolase"/>
    <property type="match status" value="1"/>
</dbReference>
<dbReference type="Gene3D" id="3.40.50.1110">
    <property type="entry name" value="SGNH hydrolase"/>
    <property type="match status" value="1"/>
</dbReference>
<dbReference type="RefSeq" id="WP_165146247.1">
    <property type="nucleotide sequence ID" value="NZ_JAEHFQ010000004.1"/>
</dbReference>
<accession>A0A8I1IRS2</accession>
<sequence length="492" mass="57275">MLNDSKILFELERLVLDTGLCMLKTQKIMREGVFDDQVISTINILIDGIVTIDKLLRSPSCVYIFDEVNELFNEVGSMFEELVLTYETNNSDKIVTLYSDCLVPKYFEFRNNLSNYIDKATGTQSIVISGINLISMNINKLIDASKARIVVFISDEPEYYGEFIENIAVVNSQEVENIIVNFLIITDNYFYSKATTIIDLKKFVESSYDFETYRAYKSFISYKHDDNTVNGFVTGLSYAEVGIDINELEPYNAVNLAVSSQDLYYDLQWVKSFVEEQNADFAFVGLSYYSFEYDLSKSSMRDRMKIYSSFLEQETERISPETELFKQVANKVFKYNFIEILYDILKVVGESWWDNYVSRIMEKNDKVKGEDIAFKDCSKNYPSTVLKNIEILREIISRLQSKNIKPILVVCPTSKYYYNFFSSRIKKDFKENIKKIMDDFKVDLIDLFESDSFDDNDFYDVSHLNKEGSKKFTLILKRYLNNVFEGIKAESS</sequence>
<comment type="caution">
    <text evidence="1">The sequence shown here is derived from an EMBL/GenBank/DDBJ whole genome shotgun (WGS) entry which is preliminary data.</text>
</comment>
<reference evidence="1" key="1">
    <citation type="submission" date="2020-12" db="EMBL/GenBank/DDBJ databases">
        <title>Paenibacillus polymyxa LMG 27872: a double-edged sword.</title>
        <authorList>
            <person name="Langendries S."/>
            <person name="Garcia Mendez S."/>
            <person name="Beirinckx S."/>
            <person name="Viaene T."/>
            <person name="Baeyen S."/>
            <person name="Goeminne G."/>
            <person name="Willems A."/>
            <person name="Debode J."/>
            <person name="Goormachtig S."/>
        </authorList>
    </citation>
    <scope>NUCLEOTIDE SEQUENCE</scope>
    <source>
        <strain evidence="1">LMG 27872</strain>
    </source>
</reference>
<organism evidence="1 2">
    <name type="scientific">Paenibacillus polymyxa</name>
    <name type="common">Bacillus polymyxa</name>
    <dbReference type="NCBI Taxonomy" id="1406"/>
    <lineage>
        <taxon>Bacteria</taxon>
        <taxon>Bacillati</taxon>
        <taxon>Bacillota</taxon>
        <taxon>Bacilli</taxon>
        <taxon>Bacillales</taxon>
        <taxon>Paenibacillaceae</taxon>
        <taxon>Paenibacillus</taxon>
    </lineage>
</organism>
<dbReference type="InterPro" id="IPR036514">
    <property type="entry name" value="SGNH_hydro_sf"/>
</dbReference>
<dbReference type="EMBL" id="JAEHFQ010000004">
    <property type="protein sequence ID" value="MBM0633313.1"/>
    <property type="molecule type" value="Genomic_DNA"/>
</dbReference>
<proteinExistence type="predicted"/>
<name>A0A8I1IRS2_PAEPO</name>
<evidence type="ECO:0000313" key="1">
    <source>
        <dbReference type="EMBL" id="MBM0633313.1"/>
    </source>
</evidence>